<dbReference type="InterPro" id="IPR013752">
    <property type="entry name" value="KPA_reductase"/>
</dbReference>
<evidence type="ECO:0000256" key="10">
    <source>
        <dbReference type="RuleBase" id="RU362068"/>
    </source>
</evidence>
<dbReference type="Gene3D" id="3.40.50.720">
    <property type="entry name" value="NAD(P)-binding Rossmann-like Domain"/>
    <property type="match status" value="1"/>
</dbReference>
<comment type="similarity">
    <text evidence="2 10">Belongs to the ketopantoate reductase family.</text>
</comment>
<dbReference type="Pfam" id="PF08546">
    <property type="entry name" value="ApbA_C"/>
    <property type="match status" value="1"/>
</dbReference>
<feature type="domain" description="Ketopantoate reductase C-terminal" evidence="12">
    <location>
        <begin position="177"/>
        <end position="294"/>
    </location>
</feature>
<name>A0ABS8C0A6_9ALTE</name>
<dbReference type="SUPFAM" id="SSF51735">
    <property type="entry name" value="NAD(P)-binding Rossmann-fold domains"/>
    <property type="match status" value="1"/>
</dbReference>
<evidence type="ECO:0000259" key="12">
    <source>
        <dbReference type="Pfam" id="PF08546"/>
    </source>
</evidence>
<proteinExistence type="inferred from homology"/>
<dbReference type="EMBL" id="JAEINI020000001">
    <property type="protein sequence ID" value="MCB5225756.1"/>
    <property type="molecule type" value="Genomic_DNA"/>
</dbReference>
<dbReference type="NCBIfam" id="TIGR00745">
    <property type="entry name" value="apbA_panE"/>
    <property type="match status" value="1"/>
</dbReference>
<evidence type="ECO:0000256" key="1">
    <source>
        <dbReference type="ARBA" id="ARBA00004994"/>
    </source>
</evidence>
<comment type="function">
    <text evidence="10">Catalyzes the NADPH-dependent reduction of ketopantoate into pantoic acid.</text>
</comment>
<evidence type="ECO:0000256" key="6">
    <source>
        <dbReference type="ARBA" id="ARBA00022857"/>
    </source>
</evidence>
<dbReference type="Gene3D" id="1.10.1040.10">
    <property type="entry name" value="N-(1-d-carboxylethyl)-l-norvaline Dehydrogenase, domain 2"/>
    <property type="match status" value="1"/>
</dbReference>
<comment type="catalytic activity">
    <reaction evidence="9 10">
        <text>(R)-pantoate + NADP(+) = 2-dehydropantoate + NADPH + H(+)</text>
        <dbReference type="Rhea" id="RHEA:16233"/>
        <dbReference type="ChEBI" id="CHEBI:11561"/>
        <dbReference type="ChEBI" id="CHEBI:15378"/>
        <dbReference type="ChEBI" id="CHEBI:15980"/>
        <dbReference type="ChEBI" id="CHEBI:57783"/>
        <dbReference type="ChEBI" id="CHEBI:58349"/>
        <dbReference type="EC" id="1.1.1.169"/>
    </reaction>
</comment>
<dbReference type="Proteomes" id="UP000633814">
    <property type="component" value="Unassembled WGS sequence"/>
</dbReference>
<evidence type="ECO:0000256" key="7">
    <source>
        <dbReference type="ARBA" id="ARBA00023002"/>
    </source>
</evidence>
<comment type="caution">
    <text evidence="13">The sequence shown here is derived from an EMBL/GenBank/DDBJ whole genome shotgun (WGS) entry which is preliminary data.</text>
</comment>
<evidence type="ECO:0000256" key="9">
    <source>
        <dbReference type="ARBA" id="ARBA00048793"/>
    </source>
</evidence>
<evidence type="ECO:0000256" key="2">
    <source>
        <dbReference type="ARBA" id="ARBA00007870"/>
    </source>
</evidence>
<evidence type="ECO:0000256" key="5">
    <source>
        <dbReference type="ARBA" id="ARBA00022655"/>
    </source>
</evidence>
<dbReference type="EC" id="1.1.1.169" evidence="3 10"/>
<evidence type="ECO:0000313" key="13">
    <source>
        <dbReference type="EMBL" id="MCB5225756.1"/>
    </source>
</evidence>
<protein>
    <recommendedName>
        <fullName evidence="4 10">2-dehydropantoate 2-reductase</fullName>
        <ecNumber evidence="3 10">1.1.1.169</ecNumber>
    </recommendedName>
    <alternativeName>
        <fullName evidence="8 10">Ketopantoate reductase</fullName>
    </alternativeName>
</protein>
<evidence type="ECO:0000256" key="3">
    <source>
        <dbReference type="ARBA" id="ARBA00013014"/>
    </source>
</evidence>
<evidence type="ECO:0000259" key="11">
    <source>
        <dbReference type="Pfam" id="PF02558"/>
    </source>
</evidence>
<evidence type="ECO:0000256" key="4">
    <source>
        <dbReference type="ARBA" id="ARBA00019465"/>
    </source>
</evidence>
<feature type="domain" description="Ketopantoate reductase N-terminal" evidence="11">
    <location>
        <begin position="10"/>
        <end position="147"/>
    </location>
</feature>
<dbReference type="InterPro" id="IPR036291">
    <property type="entry name" value="NAD(P)-bd_dom_sf"/>
</dbReference>
<dbReference type="InterPro" id="IPR008927">
    <property type="entry name" value="6-PGluconate_DH-like_C_sf"/>
</dbReference>
<dbReference type="RefSeq" id="WP_226749839.1">
    <property type="nucleotide sequence ID" value="NZ_JAEINI020000001.1"/>
</dbReference>
<dbReference type="InterPro" id="IPR013328">
    <property type="entry name" value="6PGD_dom2"/>
</dbReference>
<reference evidence="13 14" key="1">
    <citation type="submission" date="2021-10" db="EMBL/GenBank/DDBJ databases">
        <title>Alishewanella koreense sp. nov. isolated from seawater of southwestern coast in South Korea and the proposal for the reclassification of Rheinheimera perlucida and Rheinheimera tuosuensis as Arsukibacterium perlucida and Arsukibacterium tuosuensis.</title>
        <authorList>
            <person name="Kim K.H."/>
            <person name="Ruan W."/>
            <person name="Kim K.R."/>
            <person name="Baek J.H."/>
            <person name="Jeon C.O."/>
        </authorList>
    </citation>
    <scope>NUCLEOTIDE SEQUENCE [LARGE SCALE GENOMIC DNA]</scope>
    <source>
        <strain evidence="13 14">16-MA</strain>
    </source>
</reference>
<dbReference type="PANTHER" id="PTHR43765:SF2">
    <property type="entry name" value="2-DEHYDROPANTOATE 2-REDUCTASE"/>
    <property type="match status" value="1"/>
</dbReference>
<dbReference type="InterPro" id="IPR003710">
    <property type="entry name" value="ApbA"/>
</dbReference>
<organism evidence="13 14">
    <name type="scientific">Alishewanella maricola</name>
    <dbReference type="NCBI Taxonomy" id="2795740"/>
    <lineage>
        <taxon>Bacteria</taxon>
        <taxon>Pseudomonadati</taxon>
        <taxon>Pseudomonadota</taxon>
        <taxon>Gammaproteobacteria</taxon>
        <taxon>Alteromonadales</taxon>
        <taxon>Alteromonadaceae</taxon>
        <taxon>Alishewanella</taxon>
    </lineage>
</organism>
<dbReference type="InterPro" id="IPR050838">
    <property type="entry name" value="Ketopantoate_reductase"/>
</dbReference>
<evidence type="ECO:0000256" key="8">
    <source>
        <dbReference type="ARBA" id="ARBA00032024"/>
    </source>
</evidence>
<dbReference type="SUPFAM" id="SSF48179">
    <property type="entry name" value="6-phosphogluconate dehydrogenase C-terminal domain-like"/>
    <property type="match status" value="1"/>
</dbReference>
<keyword evidence="6 10" id="KW-0521">NADP</keyword>
<keyword evidence="14" id="KW-1185">Reference proteome</keyword>
<dbReference type="Pfam" id="PF02558">
    <property type="entry name" value="ApbA"/>
    <property type="match status" value="1"/>
</dbReference>
<accession>A0ABS8C0A6</accession>
<keyword evidence="5 10" id="KW-0566">Pantothenate biosynthesis</keyword>
<dbReference type="InterPro" id="IPR013332">
    <property type="entry name" value="KPR_N"/>
</dbReference>
<gene>
    <name evidence="13" type="ORF">JAO78_002890</name>
</gene>
<keyword evidence="7 10" id="KW-0560">Oxidoreductase</keyword>
<sequence>MATTQQALNWTVVGQGAIGLLAACRWQQADTPVRLWLRQPKSLSVRFLALDHTEQQCHFQAAVSPIHALFLPVKAYAVTEALAQLQPHLTDNAQIVVSHNGMPDLAALRQFARAKQGIWFLTTSHGALRQTEQIHHTGQGKSMLSPLNEATSAHRKAVFMALNQALGPLTVTENSIAALWQKLAINAAINPLTAVLNCKNGALAAAEHQPQLQQIVSEVCQLASLEQVDLPFTATFAQVQQVITATANNYSSMQQDYYHGRPTELSVITGFIVATAAKHQLAVPANQALWQALQDT</sequence>
<dbReference type="PANTHER" id="PTHR43765">
    <property type="entry name" value="2-DEHYDROPANTOATE 2-REDUCTASE-RELATED"/>
    <property type="match status" value="1"/>
</dbReference>
<evidence type="ECO:0000313" key="14">
    <source>
        <dbReference type="Proteomes" id="UP000633814"/>
    </source>
</evidence>
<comment type="pathway">
    <text evidence="1 10">Cofactor biosynthesis; (R)-pantothenate biosynthesis; (R)-pantoate from 3-methyl-2-oxobutanoate: step 2/2.</text>
</comment>